<keyword evidence="4" id="KW-1185">Reference proteome</keyword>
<accession>A0A5K7YVM1</accession>
<dbReference type="InterPro" id="IPR000305">
    <property type="entry name" value="GIY-YIG_endonuc"/>
</dbReference>
<feature type="domain" description="GIY-YIG" evidence="2">
    <location>
        <begin position="41"/>
        <end position="118"/>
    </location>
</feature>
<dbReference type="AlphaFoldDB" id="A0A5K7YVM1"/>
<dbReference type="PANTHER" id="PTHR34477:SF1">
    <property type="entry name" value="UPF0213 PROTEIN YHBQ"/>
    <property type="match status" value="1"/>
</dbReference>
<dbReference type="RefSeq" id="WP_167527890.1">
    <property type="nucleotide sequence ID" value="NZ_AP021874.1"/>
</dbReference>
<dbReference type="InterPro" id="IPR035901">
    <property type="entry name" value="GIY-YIG_endonuc_sf"/>
</dbReference>
<proteinExistence type="inferred from homology"/>
<dbReference type="CDD" id="cd10456">
    <property type="entry name" value="GIY-YIG_UPF0213"/>
    <property type="match status" value="1"/>
</dbReference>
<gene>
    <name evidence="3" type="ORF">DSCA_42840</name>
</gene>
<name>A0A5K7YVM1_9BACT</name>
<protein>
    <recommendedName>
        <fullName evidence="2">GIY-YIG domain-containing protein</fullName>
    </recommendedName>
</protein>
<dbReference type="PROSITE" id="PS50164">
    <property type="entry name" value="GIY_YIG"/>
    <property type="match status" value="1"/>
</dbReference>
<evidence type="ECO:0000256" key="1">
    <source>
        <dbReference type="ARBA" id="ARBA00007435"/>
    </source>
</evidence>
<comment type="similarity">
    <text evidence="1">Belongs to the UPF0213 family.</text>
</comment>
<evidence type="ECO:0000259" key="2">
    <source>
        <dbReference type="PROSITE" id="PS50164"/>
    </source>
</evidence>
<dbReference type="Proteomes" id="UP000427906">
    <property type="component" value="Chromosome"/>
</dbReference>
<dbReference type="KEGG" id="dalk:DSCA_42840"/>
<dbReference type="SUPFAM" id="SSF82771">
    <property type="entry name" value="GIY-YIG endonuclease"/>
    <property type="match status" value="1"/>
</dbReference>
<dbReference type="EMBL" id="AP021874">
    <property type="protein sequence ID" value="BBO70354.1"/>
    <property type="molecule type" value="Genomic_DNA"/>
</dbReference>
<dbReference type="PANTHER" id="PTHR34477">
    <property type="entry name" value="UPF0213 PROTEIN YHBQ"/>
    <property type="match status" value="1"/>
</dbReference>
<evidence type="ECO:0000313" key="4">
    <source>
        <dbReference type="Proteomes" id="UP000427906"/>
    </source>
</evidence>
<dbReference type="Gene3D" id="3.40.1440.10">
    <property type="entry name" value="GIY-YIG endonuclease"/>
    <property type="match status" value="1"/>
</dbReference>
<sequence>MGHRRLDLDPDLLRPASYLAGNWKKSLEGLTETPISDDANNDWFVYILRCGNGALYTGVTTDVPRRVREHADQGRRCARFTRAFSPVELVYSCRVGAKRLAYRVEYGIKKLPREKKIMVVSENVSLAKLLAYLRIEA</sequence>
<dbReference type="Pfam" id="PF01541">
    <property type="entry name" value="GIY-YIG"/>
    <property type="match status" value="1"/>
</dbReference>
<organism evidence="3 4">
    <name type="scientific">Desulfosarcina alkanivorans</name>
    <dbReference type="NCBI Taxonomy" id="571177"/>
    <lineage>
        <taxon>Bacteria</taxon>
        <taxon>Pseudomonadati</taxon>
        <taxon>Thermodesulfobacteriota</taxon>
        <taxon>Desulfobacteria</taxon>
        <taxon>Desulfobacterales</taxon>
        <taxon>Desulfosarcinaceae</taxon>
        <taxon>Desulfosarcina</taxon>
    </lineage>
</organism>
<reference evidence="3 4" key="1">
    <citation type="submission" date="2019-11" db="EMBL/GenBank/DDBJ databases">
        <title>Comparative genomics of hydrocarbon-degrading Desulfosarcina strains.</title>
        <authorList>
            <person name="Watanabe M."/>
            <person name="Kojima H."/>
            <person name="Fukui M."/>
        </authorList>
    </citation>
    <scope>NUCLEOTIDE SEQUENCE [LARGE SCALE GENOMIC DNA]</scope>
    <source>
        <strain evidence="3 4">PL12</strain>
    </source>
</reference>
<evidence type="ECO:0000313" key="3">
    <source>
        <dbReference type="EMBL" id="BBO70354.1"/>
    </source>
</evidence>
<dbReference type="InterPro" id="IPR050190">
    <property type="entry name" value="UPF0213_domain"/>
</dbReference>